<name>W2K6L3_PHYNI</name>
<dbReference type="Proteomes" id="UP000054423">
    <property type="component" value="Unassembled WGS sequence"/>
</dbReference>
<feature type="non-terminal residue" evidence="1">
    <location>
        <position position="1"/>
    </location>
</feature>
<protein>
    <submittedName>
        <fullName evidence="1">Uncharacterized protein</fullName>
    </submittedName>
</protein>
<sequence length="126" mass="14125">ESRSAIDKSISFRSLVVCLLRKIRQQQLLLALFEVNSGTWALPQTDLVGLESFHRKQLRQLIGVRYPNWVSNEKLYDWTGTKPSCFAIAGDSSDTFLADRRTSQQTASWKHTSCPATKAHGVADGD</sequence>
<evidence type="ECO:0000313" key="1">
    <source>
        <dbReference type="EMBL" id="ETL80040.1"/>
    </source>
</evidence>
<proteinExistence type="predicted"/>
<organism evidence="1">
    <name type="scientific">Phytophthora nicotianae</name>
    <name type="common">Potato buckeye rot agent</name>
    <name type="synonym">Phytophthora parasitica</name>
    <dbReference type="NCBI Taxonomy" id="4792"/>
    <lineage>
        <taxon>Eukaryota</taxon>
        <taxon>Sar</taxon>
        <taxon>Stramenopiles</taxon>
        <taxon>Oomycota</taxon>
        <taxon>Peronosporomycetes</taxon>
        <taxon>Peronosporales</taxon>
        <taxon>Peronosporaceae</taxon>
        <taxon>Phytophthora</taxon>
    </lineage>
</organism>
<dbReference type="AlphaFoldDB" id="W2K6L3"/>
<accession>W2K6L3</accession>
<reference evidence="1" key="1">
    <citation type="submission" date="2013-11" db="EMBL/GenBank/DDBJ databases">
        <title>The Genome Sequence of Phytophthora parasitica CHvinca01.</title>
        <authorList>
            <consortium name="The Broad Institute Genomics Platform"/>
            <person name="Russ C."/>
            <person name="Tyler B."/>
            <person name="Panabieres F."/>
            <person name="Shan W."/>
            <person name="Tripathy S."/>
            <person name="Grunwald N."/>
            <person name="Machado M."/>
            <person name="Johnson C.S."/>
            <person name="Arredondo F."/>
            <person name="Hong C."/>
            <person name="Coffey M."/>
            <person name="Young S.K."/>
            <person name="Zeng Q."/>
            <person name="Gargeya S."/>
            <person name="Fitzgerald M."/>
            <person name="Abouelleil A."/>
            <person name="Alvarado L."/>
            <person name="Chapman S.B."/>
            <person name="Gainer-Dewar J."/>
            <person name="Goldberg J."/>
            <person name="Griggs A."/>
            <person name="Gujja S."/>
            <person name="Hansen M."/>
            <person name="Howarth C."/>
            <person name="Imamovic A."/>
            <person name="Ireland A."/>
            <person name="Larimer J."/>
            <person name="McCowan C."/>
            <person name="Murphy C."/>
            <person name="Pearson M."/>
            <person name="Poon T.W."/>
            <person name="Priest M."/>
            <person name="Roberts A."/>
            <person name="Saif S."/>
            <person name="Shea T."/>
            <person name="Sykes S."/>
            <person name="Wortman J."/>
            <person name="Nusbaum C."/>
            <person name="Birren B."/>
        </authorList>
    </citation>
    <scope>NUCLEOTIDE SEQUENCE [LARGE SCALE GENOMIC DNA]</scope>
    <source>
        <strain evidence="1">CHvinca01</strain>
    </source>
</reference>
<dbReference type="OrthoDB" id="122000at2759"/>
<dbReference type="EMBL" id="KI682871">
    <property type="protein sequence ID" value="ETL80040.1"/>
    <property type="molecule type" value="Genomic_DNA"/>
</dbReference>
<gene>
    <name evidence="1" type="ORF">L917_19411</name>
</gene>